<dbReference type="Proteomes" id="UP001073122">
    <property type="component" value="Unassembled WGS sequence"/>
</dbReference>
<sequence length="269" mass="31292">MDFENQWKSLEDDHRKIKDTSDERIWNGLERKIQFRKNTRKFLSVAAVLVPLFTILSLYFINNGKSSSSQTELVFKTSEIKKEFVLSDGSKIILEPQSELTLATDFGSKTRTVSFTGKAFFNIAKKESLPFIVDAKSFKVQVLGTQFTLDQKENNKVYLKEGKVKVDYKGHTTYLLPKETWLADKKGIEKHFYDYDVKRKFDFNNMKFNEAVSKLEETYNVAIEYPQEYKNNIIDGDITGNLEKVLQTISFPFNLNIEKKSQDQIILKK</sequence>
<dbReference type="InterPro" id="IPR012373">
    <property type="entry name" value="Ferrdict_sens_TM"/>
</dbReference>
<accession>A0ABT3XR49</accession>
<keyword evidence="1" id="KW-0472">Membrane</keyword>
<dbReference type="InterPro" id="IPR032508">
    <property type="entry name" value="FecR_C"/>
</dbReference>
<dbReference type="EMBL" id="JAOVZW010000013">
    <property type="protein sequence ID" value="MCX8524603.1"/>
    <property type="molecule type" value="Genomic_DNA"/>
</dbReference>
<dbReference type="Gene3D" id="3.55.50.30">
    <property type="match status" value="1"/>
</dbReference>
<evidence type="ECO:0000313" key="5">
    <source>
        <dbReference type="Proteomes" id="UP001073122"/>
    </source>
</evidence>
<gene>
    <name evidence="4" type="ORF">OF897_11830</name>
</gene>
<feature type="domain" description="FecR protein" evidence="2">
    <location>
        <begin position="81"/>
        <end position="165"/>
    </location>
</feature>
<dbReference type="InterPro" id="IPR006860">
    <property type="entry name" value="FecR"/>
</dbReference>
<evidence type="ECO:0000256" key="1">
    <source>
        <dbReference type="SAM" id="Phobius"/>
    </source>
</evidence>
<keyword evidence="1" id="KW-1133">Transmembrane helix</keyword>
<evidence type="ECO:0000259" key="3">
    <source>
        <dbReference type="Pfam" id="PF16344"/>
    </source>
</evidence>
<feature type="domain" description="Protein FecR C-terminal" evidence="3">
    <location>
        <begin position="200"/>
        <end position="266"/>
    </location>
</feature>
<protein>
    <submittedName>
        <fullName evidence="4">FecR family protein</fullName>
    </submittedName>
</protein>
<evidence type="ECO:0000313" key="4">
    <source>
        <dbReference type="EMBL" id="MCX8524603.1"/>
    </source>
</evidence>
<dbReference type="Pfam" id="PF04773">
    <property type="entry name" value="FecR"/>
    <property type="match status" value="1"/>
</dbReference>
<keyword evidence="1" id="KW-0812">Transmembrane</keyword>
<dbReference type="RefSeq" id="WP_267265891.1">
    <property type="nucleotide sequence ID" value="NZ_JAOVZW010000013.1"/>
</dbReference>
<dbReference type="PANTHER" id="PTHR30273:SF2">
    <property type="entry name" value="PROTEIN FECR"/>
    <property type="match status" value="1"/>
</dbReference>
<name>A0ABT3XR49_9FLAO</name>
<dbReference type="Pfam" id="PF16344">
    <property type="entry name" value="FecR_C"/>
    <property type="match status" value="1"/>
</dbReference>
<reference evidence="4" key="1">
    <citation type="submission" date="2022-10" db="EMBL/GenBank/DDBJ databases">
        <title>Chryseobacterium sp. nov., a novel bacterial species.</title>
        <authorList>
            <person name="Cao Y."/>
        </authorList>
    </citation>
    <scope>NUCLEOTIDE SEQUENCE</scope>
    <source>
        <strain evidence="4">CCTCC AB2015118</strain>
    </source>
</reference>
<feature type="transmembrane region" description="Helical" evidence="1">
    <location>
        <begin position="42"/>
        <end position="61"/>
    </location>
</feature>
<dbReference type="PANTHER" id="PTHR30273">
    <property type="entry name" value="PERIPLASMIC SIGNAL SENSOR AND SIGMA FACTOR ACTIVATOR FECR-RELATED"/>
    <property type="match status" value="1"/>
</dbReference>
<organism evidence="4 5">
    <name type="scientific">Chryseobacterium formosus</name>
    <dbReference type="NCBI Taxonomy" id="1537363"/>
    <lineage>
        <taxon>Bacteria</taxon>
        <taxon>Pseudomonadati</taxon>
        <taxon>Bacteroidota</taxon>
        <taxon>Flavobacteriia</taxon>
        <taxon>Flavobacteriales</taxon>
        <taxon>Weeksellaceae</taxon>
        <taxon>Chryseobacterium group</taxon>
        <taxon>Chryseobacterium</taxon>
    </lineage>
</organism>
<keyword evidence="5" id="KW-1185">Reference proteome</keyword>
<dbReference type="Gene3D" id="2.60.120.1440">
    <property type="match status" value="1"/>
</dbReference>
<proteinExistence type="predicted"/>
<evidence type="ECO:0000259" key="2">
    <source>
        <dbReference type="Pfam" id="PF04773"/>
    </source>
</evidence>
<comment type="caution">
    <text evidence="4">The sequence shown here is derived from an EMBL/GenBank/DDBJ whole genome shotgun (WGS) entry which is preliminary data.</text>
</comment>